<dbReference type="RefSeq" id="XP_016614913.1">
    <property type="nucleotide sequence ID" value="XM_016769067.1"/>
</dbReference>
<reference evidence="2" key="1">
    <citation type="submission" date="2015-01" db="EMBL/GenBank/DDBJ databases">
        <title>The Genome Sequence of Cladophialophora bantiana CBS 173.52.</title>
        <authorList>
            <consortium name="The Broad Institute Genomics Platform"/>
            <person name="Cuomo C."/>
            <person name="de Hoog S."/>
            <person name="Gorbushina A."/>
            <person name="Stielow B."/>
            <person name="Teixiera M."/>
            <person name="Abouelleil A."/>
            <person name="Chapman S.B."/>
            <person name="Priest M."/>
            <person name="Young S.K."/>
            <person name="Wortman J."/>
            <person name="Nusbaum C."/>
            <person name="Birren B."/>
        </authorList>
    </citation>
    <scope>NUCLEOTIDE SEQUENCE [LARGE SCALE GENOMIC DNA]</scope>
    <source>
        <strain evidence="2">CBS 173.52</strain>
    </source>
</reference>
<organism evidence="2 3">
    <name type="scientific">Cladophialophora bantiana (strain ATCC 10958 / CBS 173.52 / CDC B-1940 / NIH 8579)</name>
    <name type="common">Xylohypha bantiana</name>
    <dbReference type="NCBI Taxonomy" id="1442370"/>
    <lineage>
        <taxon>Eukaryota</taxon>
        <taxon>Fungi</taxon>
        <taxon>Dikarya</taxon>
        <taxon>Ascomycota</taxon>
        <taxon>Pezizomycotina</taxon>
        <taxon>Eurotiomycetes</taxon>
        <taxon>Chaetothyriomycetidae</taxon>
        <taxon>Chaetothyriales</taxon>
        <taxon>Herpotrichiellaceae</taxon>
        <taxon>Cladophialophora</taxon>
    </lineage>
</organism>
<dbReference type="HOGENOM" id="CLU_2359520_0_0_1"/>
<evidence type="ECO:0000313" key="3">
    <source>
        <dbReference type="Proteomes" id="UP000053789"/>
    </source>
</evidence>
<dbReference type="VEuPathDB" id="FungiDB:Z519_11355"/>
<sequence>MALNPLTFAQRLDLEEMAPNVSPATGASALGPSHVLPGLQSRLRPLDHGTFVDFKSMSPLEWMAMAIHGRSHALDANMNGSPVTFGHRYDGDGDSP</sequence>
<evidence type="ECO:0000256" key="1">
    <source>
        <dbReference type="SAM" id="MobiDB-lite"/>
    </source>
</evidence>
<dbReference type="EMBL" id="KN847000">
    <property type="protein sequence ID" value="KIW88244.1"/>
    <property type="molecule type" value="Genomic_DNA"/>
</dbReference>
<feature type="compositionally biased region" description="Basic and acidic residues" evidence="1">
    <location>
        <begin position="87"/>
        <end position="96"/>
    </location>
</feature>
<proteinExistence type="predicted"/>
<evidence type="ECO:0000313" key="2">
    <source>
        <dbReference type="EMBL" id="KIW88244.1"/>
    </source>
</evidence>
<keyword evidence="3" id="KW-1185">Reference proteome</keyword>
<name>A0A0D2HUM6_CLAB1</name>
<dbReference type="Proteomes" id="UP000053789">
    <property type="component" value="Unassembled WGS sequence"/>
</dbReference>
<gene>
    <name evidence="2" type="ORF">Z519_11355</name>
</gene>
<protein>
    <submittedName>
        <fullName evidence="2">Uncharacterized protein</fullName>
    </submittedName>
</protein>
<dbReference type="GeneID" id="27704283"/>
<dbReference type="AlphaFoldDB" id="A0A0D2HUM6"/>
<dbReference type="OrthoDB" id="10329820at2759"/>
<feature type="region of interest" description="Disordered" evidence="1">
    <location>
        <begin position="77"/>
        <end position="96"/>
    </location>
</feature>
<accession>A0A0D2HUM6</accession>